<proteinExistence type="predicted"/>
<organism evidence="1 2">
    <name type="scientific">Trichinella pseudospiralis</name>
    <name type="common">Parasitic roundworm</name>
    <dbReference type="NCBI Taxonomy" id="6337"/>
    <lineage>
        <taxon>Eukaryota</taxon>
        <taxon>Metazoa</taxon>
        <taxon>Ecdysozoa</taxon>
        <taxon>Nematoda</taxon>
        <taxon>Enoplea</taxon>
        <taxon>Dorylaimia</taxon>
        <taxon>Trichinellida</taxon>
        <taxon>Trichinellidae</taxon>
        <taxon>Trichinella</taxon>
    </lineage>
</organism>
<dbReference type="EMBL" id="JYDT01000083">
    <property type="protein sequence ID" value="KRY85788.1"/>
    <property type="molecule type" value="Genomic_DNA"/>
</dbReference>
<accession>A0A0V1FIJ1</accession>
<reference evidence="1 2" key="1">
    <citation type="submission" date="2015-01" db="EMBL/GenBank/DDBJ databases">
        <title>Evolution of Trichinella species and genotypes.</title>
        <authorList>
            <person name="Korhonen P.K."/>
            <person name="Edoardo P."/>
            <person name="Giuseppe L.R."/>
            <person name="Gasser R.B."/>
        </authorList>
    </citation>
    <scope>NUCLEOTIDE SEQUENCE [LARGE SCALE GENOMIC DNA]</scope>
    <source>
        <strain evidence="1">ISS470</strain>
    </source>
</reference>
<dbReference type="Proteomes" id="UP000054995">
    <property type="component" value="Unassembled WGS sequence"/>
</dbReference>
<sequence>MSLVYEGRAYKLKHKLLIATLHYTTVILFIHDPETNVTVDRPSSAGNFRRVKAEEGNTTKRAREETTHVAIIYGQEASVEITRPSTIDEIQFWKTSEIESEPTWQSFVRPAQAGSDFEKRMKLKASKSRGRQYHKTSQRRNYTRCHHLWSGSLRGNYSSVYHRRDSILENKPTWQSFVCPAQAGSNFEKQVKLKASKSRGRQYHKTSQRRNYTRCHHLWSGSLRGNYSSVYHRRDSILENK</sequence>
<evidence type="ECO:0000313" key="2">
    <source>
        <dbReference type="Proteomes" id="UP000054995"/>
    </source>
</evidence>
<evidence type="ECO:0000313" key="1">
    <source>
        <dbReference type="EMBL" id="KRY85788.1"/>
    </source>
</evidence>
<protein>
    <submittedName>
        <fullName evidence="1">Uncharacterized protein</fullName>
    </submittedName>
</protein>
<keyword evidence="2" id="KW-1185">Reference proteome</keyword>
<gene>
    <name evidence="1" type="ORF">T4D_6135</name>
</gene>
<comment type="caution">
    <text evidence="1">The sequence shown here is derived from an EMBL/GenBank/DDBJ whole genome shotgun (WGS) entry which is preliminary data.</text>
</comment>
<name>A0A0V1FIJ1_TRIPS</name>
<dbReference type="AlphaFoldDB" id="A0A0V1FIJ1"/>